<dbReference type="RefSeq" id="WP_139079048.1">
    <property type="nucleotide sequence ID" value="NZ_VDFU01000058.1"/>
</dbReference>
<reference evidence="1 2" key="1">
    <citation type="submission" date="2019-06" db="EMBL/GenBank/DDBJ databases">
        <title>YIM 131921 draft genome.</title>
        <authorList>
            <person name="Jiang L."/>
        </authorList>
    </citation>
    <scope>NUCLEOTIDE SEQUENCE [LARGE SCALE GENOMIC DNA]</scope>
    <source>
        <strain evidence="1 2">YIM 131921</strain>
    </source>
</reference>
<proteinExistence type="predicted"/>
<sequence length="338" mass="39801">MKRRIRSALRNLLLIPHFATLELRDRRAGRQLRLVQDRLDRVRPRDILLVTCLRNERLRLPAFADYYRRLGVSHFLIVDNDSDDGLMDWAAEQADVSVWHTGASYRESNFGMLWVNDLLRRHGSGHWCVVVDPDEFLVYPRIETRDLHALTQYLEDDRRHCLHAVLIDAYSDRPLSETVLEEGADPFEVCPFFDRDGYIQREGWGRGAWVQGGPRLRVHFRDRPLEAPALNKIPLIRWKRYYHYRSSMHDAYPRRLNRAHAPGEVSTTGALFHFKMVASLRSKAEEEERRGQHYAGGREYARYRKEQESCFFEPDISMRYESSSQLAKLGIMSPGRWF</sequence>
<organism evidence="1 2">
    <name type="scientific">Rubellimicrobium rubrum</name>
    <dbReference type="NCBI Taxonomy" id="2585369"/>
    <lineage>
        <taxon>Bacteria</taxon>
        <taxon>Pseudomonadati</taxon>
        <taxon>Pseudomonadota</taxon>
        <taxon>Alphaproteobacteria</taxon>
        <taxon>Rhodobacterales</taxon>
        <taxon>Roseobacteraceae</taxon>
        <taxon>Rubellimicrobium</taxon>
    </lineage>
</organism>
<dbReference type="GO" id="GO:0016740">
    <property type="term" value="F:transferase activity"/>
    <property type="evidence" value="ECO:0007669"/>
    <property type="project" value="UniProtKB-KW"/>
</dbReference>
<dbReference type="Proteomes" id="UP000305887">
    <property type="component" value="Unassembled WGS sequence"/>
</dbReference>
<dbReference type="EMBL" id="VDFU01000058">
    <property type="protein sequence ID" value="TNC44205.1"/>
    <property type="molecule type" value="Genomic_DNA"/>
</dbReference>
<dbReference type="OrthoDB" id="3010234at2"/>
<keyword evidence="1" id="KW-0808">Transferase</keyword>
<accession>A0A5C4MI70</accession>
<keyword evidence="2" id="KW-1185">Reference proteome</keyword>
<protein>
    <submittedName>
        <fullName evidence="1">Glycosyltransferase family 2 protein</fullName>
    </submittedName>
</protein>
<gene>
    <name evidence="1" type="ORF">FHG66_20710</name>
</gene>
<dbReference type="Pfam" id="PF13704">
    <property type="entry name" value="Glyco_tranf_2_4"/>
    <property type="match status" value="1"/>
</dbReference>
<evidence type="ECO:0000313" key="2">
    <source>
        <dbReference type="Proteomes" id="UP000305887"/>
    </source>
</evidence>
<comment type="caution">
    <text evidence="1">The sequence shown here is derived from an EMBL/GenBank/DDBJ whole genome shotgun (WGS) entry which is preliminary data.</text>
</comment>
<evidence type="ECO:0000313" key="1">
    <source>
        <dbReference type="EMBL" id="TNC44205.1"/>
    </source>
</evidence>
<name>A0A5C4MI70_9RHOB</name>
<dbReference type="AlphaFoldDB" id="A0A5C4MI70"/>